<name>A0A0C9T3L3_PLICR</name>
<evidence type="ECO:0000313" key="1">
    <source>
        <dbReference type="EMBL" id="KII83914.1"/>
    </source>
</evidence>
<evidence type="ECO:0000313" key="2">
    <source>
        <dbReference type="Proteomes" id="UP000053263"/>
    </source>
</evidence>
<dbReference type="EMBL" id="KN832573">
    <property type="protein sequence ID" value="KII83914.1"/>
    <property type="molecule type" value="Genomic_DNA"/>
</dbReference>
<sequence length="137" mass="15914">MPRRYHATSLDPCDYNFVTNDEVWARDATRGIWRRAVVCSEGHWQPFSKHAQNTKLYRFWYCKIVSAIMPKTDLPCMTRLCLSPMLGDLKPDTLAVRELLYTAGLLNEEDAEDVEAEIIAVRAVARLKEKQRRNRSL</sequence>
<gene>
    <name evidence="1" type="ORF">PLICRDRAFT_46677</name>
</gene>
<reference evidence="1 2" key="1">
    <citation type="submission" date="2014-06" db="EMBL/GenBank/DDBJ databases">
        <title>Evolutionary Origins and Diversification of the Mycorrhizal Mutualists.</title>
        <authorList>
            <consortium name="DOE Joint Genome Institute"/>
            <consortium name="Mycorrhizal Genomics Consortium"/>
            <person name="Kohler A."/>
            <person name="Kuo A."/>
            <person name="Nagy L.G."/>
            <person name="Floudas D."/>
            <person name="Copeland A."/>
            <person name="Barry K.W."/>
            <person name="Cichocki N."/>
            <person name="Veneault-Fourrey C."/>
            <person name="LaButti K."/>
            <person name="Lindquist E.A."/>
            <person name="Lipzen A."/>
            <person name="Lundell T."/>
            <person name="Morin E."/>
            <person name="Murat C."/>
            <person name="Riley R."/>
            <person name="Ohm R."/>
            <person name="Sun H."/>
            <person name="Tunlid A."/>
            <person name="Henrissat B."/>
            <person name="Grigoriev I.V."/>
            <person name="Hibbett D.S."/>
            <person name="Martin F."/>
        </authorList>
    </citation>
    <scope>NUCLEOTIDE SEQUENCE [LARGE SCALE GENOMIC DNA]</scope>
    <source>
        <strain evidence="1 2">FD-325 SS-3</strain>
    </source>
</reference>
<keyword evidence="2" id="KW-1185">Reference proteome</keyword>
<dbReference type="HOGENOM" id="CLU_1865965_0_0_1"/>
<protein>
    <submittedName>
        <fullName evidence="1">Uncharacterized protein</fullName>
    </submittedName>
</protein>
<organism evidence="1 2">
    <name type="scientific">Plicaturopsis crispa FD-325 SS-3</name>
    <dbReference type="NCBI Taxonomy" id="944288"/>
    <lineage>
        <taxon>Eukaryota</taxon>
        <taxon>Fungi</taxon>
        <taxon>Dikarya</taxon>
        <taxon>Basidiomycota</taxon>
        <taxon>Agaricomycotina</taxon>
        <taxon>Agaricomycetes</taxon>
        <taxon>Agaricomycetidae</taxon>
        <taxon>Amylocorticiales</taxon>
        <taxon>Amylocorticiaceae</taxon>
        <taxon>Plicatura</taxon>
        <taxon>Plicaturopsis crispa</taxon>
    </lineage>
</organism>
<proteinExistence type="predicted"/>
<dbReference type="AlphaFoldDB" id="A0A0C9T3L3"/>
<accession>A0A0C9T3L3</accession>
<dbReference type="OrthoDB" id="3205170at2759"/>
<dbReference type="Proteomes" id="UP000053263">
    <property type="component" value="Unassembled WGS sequence"/>
</dbReference>